<dbReference type="PROSITE" id="PS50893">
    <property type="entry name" value="ABC_TRANSPORTER_2"/>
    <property type="match status" value="1"/>
</dbReference>
<dbReference type="PROSITE" id="PS50929">
    <property type="entry name" value="ABC_TM1F"/>
    <property type="match status" value="1"/>
</dbReference>
<evidence type="ECO:0000259" key="8">
    <source>
        <dbReference type="PROSITE" id="PS50893"/>
    </source>
</evidence>
<dbReference type="Pfam" id="PF00005">
    <property type="entry name" value="ABC_tran"/>
    <property type="match status" value="1"/>
</dbReference>
<accession>A0A543CIX7</accession>
<dbReference type="PROSITE" id="PS00211">
    <property type="entry name" value="ABC_TRANSPORTER_1"/>
    <property type="match status" value="1"/>
</dbReference>
<dbReference type="GO" id="GO:0015421">
    <property type="term" value="F:ABC-type oligopeptide transporter activity"/>
    <property type="evidence" value="ECO:0007669"/>
    <property type="project" value="TreeGrafter"/>
</dbReference>
<keyword evidence="11" id="KW-1185">Reference proteome</keyword>
<protein>
    <submittedName>
        <fullName evidence="10">ATP-binding cassette subfamily B protein</fullName>
    </submittedName>
</protein>
<dbReference type="Gene3D" id="1.20.1560.10">
    <property type="entry name" value="ABC transporter type 1, transmembrane domain"/>
    <property type="match status" value="1"/>
</dbReference>
<dbReference type="SUPFAM" id="SSF52540">
    <property type="entry name" value="P-loop containing nucleoside triphosphate hydrolases"/>
    <property type="match status" value="1"/>
</dbReference>
<keyword evidence="4 10" id="KW-0067">ATP-binding</keyword>
<evidence type="ECO:0000256" key="2">
    <source>
        <dbReference type="ARBA" id="ARBA00022692"/>
    </source>
</evidence>
<dbReference type="InterPro" id="IPR003593">
    <property type="entry name" value="AAA+_ATPase"/>
</dbReference>
<evidence type="ECO:0000256" key="3">
    <source>
        <dbReference type="ARBA" id="ARBA00022741"/>
    </source>
</evidence>
<dbReference type="InterPro" id="IPR017871">
    <property type="entry name" value="ABC_transporter-like_CS"/>
</dbReference>
<dbReference type="GO" id="GO:0005886">
    <property type="term" value="C:plasma membrane"/>
    <property type="evidence" value="ECO:0007669"/>
    <property type="project" value="UniProtKB-SubCell"/>
</dbReference>
<keyword evidence="2 7" id="KW-0812">Transmembrane</keyword>
<name>A0A543CIX7_9ACTN</name>
<keyword evidence="3" id="KW-0547">Nucleotide-binding</keyword>
<dbReference type="InterPro" id="IPR003439">
    <property type="entry name" value="ABC_transporter-like_ATP-bd"/>
</dbReference>
<feature type="transmembrane region" description="Helical" evidence="7">
    <location>
        <begin position="121"/>
        <end position="141"/>
    </location>
</feature>
<dbReference type="Gene3D" id="3.40.50.300">
    <property type="entry name" value="P-loop containing nucleotide triphosphate hydrolases"/>
    <property type="match status" value="1"/>
</dbReference>
<dbReference type="Pfam" id="PF00664">
    <property type="entry name" value="ABC_membrane"/>
    <property type="match status" value="1"/>
</dbReference>
<dbReference type="GO" id="GO:0016887">
    <property type="term" value="F:ATP hydrolysis activity"/>
    <property type="evidence" value="ECO:0007669"/>
    <property type="project" value="InterPro"/>
</dbReference>
<feature type="transmembrane region" description="Helical" evidence="7">
    <location>
        <begin position="147"/>
        <end position="168"/>
    </location>
</feature>
<comment type="subcellular location">
    <subcellularLocation>
        <location evidence="1">Cell membrane</location>
        <topology evidence="1">Multi-pass membrane protein</topology>
    </subcellularLocation>
</comment>
<dbReference type="GO" id="GO:0005524">
    <property type="term" value="F:ATP binding"/>
    <property type="evidence" value="ECO:0007669"/>
    <property type="project" value="UniProtKB-KW"/>
</dbReference>
<evidence type="ECO:0000313" key="10">
    <source>
        <dbReference type="EMBL" id="TQL97035.1"/>
    </source>
</evidence>
<dbReference type="InterPro" id="IPR027417">
    <property type="entry name" value="P-loop_NTPase"/>
</dbReference>
<dbReference type="InterPro" id="IPR039421">
    <property type="entry name" value="Type_1_exporter"/>
</dbReference>
<dbReference type="Proteomes" id="UP000316096">
    <property type="component" value="Unassembled WGS sequence"/>
</dbReference>
<comment type="caution">
    <text evidence="10">The sequence shown here is derived from an EMBL/GenBank/DDBJ whole genome shotgun (WGS) entry which is preliminary data.</text>
</comment>
<evidence type="ECO:0000259" key="9">
    <source>
        <dbReference type="PROSITE" id="PS50929"/>
    </source>
</evidence>
<feature type="transmembrane region" description="Helical" evidence="7">
    <location>
        <begin position="12"/>
        <end position="31"/>
    </location>
</feature>
<sequence>MVRRDLFRGNPVLAAVAVVASVVTVVCQLIMPSALGAVAEALSGRLPITHPVIVLAVVLFTAPVATALADQAAALISAAATRRHRTALLRHALQLSPRDAEFSDGELLTRFSADAEAPGQFIDVGVSLLIGLSAGIGGLVALSLIGWWLTVLLLAEMATSLIFVRVFVRHSGAAERRYQAARGDLATRLVDAHQGIRTIRACGTRDRESRRILAPLAELRAAGKASWTSQRQVTWHLGLLVPAQQIVLLIVLGVSLLAWRMELGQAVAALTYSAYVLGMLDYTDTLVMMTRYAENVRRLAAVLTRPVPEPAAHPPRPLPPDGRGEIRFEGVLSGVNLTVAAGSHVAVVGRSGAGKSLLAGLVGRLAEAETGRVLLDGVDVADVAPRLLRREVTYAFELPRLFGDSVRAAISSGTDADAEAAARQARADGFIRMLPGGYDTPLARAPLSGGELQRLGLARALARPARVLVLDDATSSLDTATEAEIRHAIRHAWDGRTALIVAHRPGTADAADLVAWLYEGRLRALRPHAELWQDPQYRAIFQGQGEGR</sequence>
<evidence type="ECO:0000256" key="1">
    <source>
        <dbReference type="ARBA" id="ARBA00004651"/>
    </source>
</evidence>
<keyword evidence="5 7" id="KW-1133">Transmembrane helix</keyword>
<dbReference type="SUPFAM" id="SSF90123">
    <property type="entry name" value="ABC transporter transmembrane region"/>
    <property type="match status" value="1"/>
</dbReference>
<evidence type="ECO:0000256" key="6">
    <source>
        <dbReference type="ARBA" id="ARBA00023136"/>
    </source>
</evidence>
<evidence type="ECO:0000313" key="11">
    <source>
        <dbReference type="Proteomes" id="UP000316096"/>
    </source>
</evidence>
<dbReference type="InterPro" id="IPR011527">
    <property type="entry name" value="ABC1_TM_dom"/>
</dbReference>
<evidence type="ECO:0000256" key="5">
    <source>
        <dbReference type="ARBA" id="ARBA00022989"/>
    </source>
</evidence>
<feature type="domain" description="ABC transmembrane type-1" evidence="9">
    <location>
        <begin position="15"/>
        <end position="280"/>
    </location>
</feature>
<dbReference type="CDD" id="cd03228">
    <property type="entry name" value="ABCC_MRP_Like"/>
    <property type="match status" value="1"/>
</dbReference>
<feature type="transmembrane region" description="Helical" evidence="7">
    <location>
        <begin position="233"/>
        <end position="257"/>
    </location>
</feature>
<dbReference type="SMART" id="SM00382">
    <property type="entry name" value="AAA"/>
    <property type="match status" value="1"/>
</dbReference>
<dbReference type="AlphaFoldDB" id="A0A543CIX7"/>
<gene>
    <name evidence="10" type="ORF">FB559_2608</name>
</gene>
<dbReference type="InterPro" id="IPR036640">
    <property type="entry name" value="ABC1_TM_sf"/>
</dbReference>
<dbReference type="PANTHER" id="PTHR43394:SF1">
    <property type="entry name" value="ATP-BINDING CASSETTE SUB-FAMILY B MEMBER 10, MITOCHONDRIAL"/>
    <property type="match status" value="1"/>
</dbReference>
<reference evidence="10 11" key="1">
    <citation type="submission" date="2019-06" db="EMBL/GenBank/DDBJ databases">
        <title>Sequencing the genomes of 1000 actinobacteria strains.</title>
        <authorList>
            <person name="Klenk H.-P."/>
        </authorList>
    </citation>
    <scope>NUCLEOTIDE SEQUENCE [LARGE SCALE GENOMIC DNA]</scope>
    <source>
        <strain evidence="10 11">DSM 102200</strain>
    </source>
</reference>
<dbReference type="EMBL" id="VFOZ01000001">
    <property type="protein sequence ID" value="TQL97035.1"/>
    <property type="molecule type" value="Genomic_DNA"/>
</dbReference>
<evidence type="ECO:0000256" key="7">
    <source>
        <dbReference type="SAM" id="Phobius"/>
    </source>
</evidence>
<evidence type="ECO:0000256" key="4">
    <source>
        <dbReference type="ARBA" id="ARBA00022840"/>
    </source>
</evidence>
<feature type="domain" description="ABC transporter" evidence="8">
    <location>
        <begin position="297"/>
        <end position="544"/>
    </location>
</feature>
<proteinExistence type="predicted"/>
<organism evidence="10 11">
    <name type="scientific">Actinoallomurus bryophytorum</name>
    <dbReference type="NCBI Taxonomy" id="1490222"/>
    <lineage>
        <taxon>Bacteria</taxon>
        <taxon>Bacillati</taxon>
        <taxon>Actinomycetota</taxon>
        <taxon>Actinomycetes</taxon>
        <taxon>Streptosporangiales</taxon>
        <taxon>Thermomonosporaceae</taxon>
        <taxon>Actinoallomurus</taxon>
    </lineage>
</organism>
<dbReference type="PANTHER" id="PTHR43394">
    <property type="entry name" value="ATP-DEPENDENT PERMEASE MDL1, MITOCHONDRIAL"/>
    <property type="match status" value="1"/>
</dbReference>
<keyword evidence="6 7" id="KW-0472">Membrane</keyword>
<feature type="transmembrane region" description="Helical" evidence="7">
    <location>
        <begin position="51"/>
        <end position="80"/>
    </location>
</feature>